<dbReference type="OrthoDB" id="111977at2759"/>
<proteinExistence type="predicted"/>
<dbReference type="InParanoid" id="A0A1E7EUK7"/>
<accession>A0A1E7EUK7</accession>
<feature type="region of interest" description="Disordered" evidence="1">
    <location>
        <begin position="1"/>
        <end position="20"/>
    </location>
</feature>
<evidence type="ECO:0000313" key="2">
    <source>
        <dbReference type="EMBL" id="OEU09519.1"/>
    </source>
</evidence>
<dbReference type="SUPFAM" id="SSF47072">
    <property type="entry name" value="Cysteine alpha-hairpin motif"/>
    <property type="match status" value="1"/>
</dbReference>
<reference evidence="2 3" key="1">
    <citation type="submission" date="2016-09" db="EMBL/GenBank/DDBJ databases">
        <title>Extensive genetic diversity and differential bi-allelic expression allows diatom success in the polar Southern Ocean.</title>
        <authorList>
            <consortium name="DOE Joint Genome Institute"/>
            <person name="Mock T."/>
            <person name="Otillar R.P."/>
            <person name="Strauss J."/>
            <person name="Dupont C."/>
            <person name="Frickenhaus S."/>
            <person name="Maumus F."/>
            <person name="Mcmullan M."/>
            <person name="Sanges R."/>
            <person name="Schmutz J."/>
            <person name="Toseland A."/>
            <person name="Valas R."/>
            <person name="Veluchamy A."/>
            <person name="Ward B.J."/>
            <person name="Allen A."/>
            <person name="Barry K."/>
            <person name="Falciatore A."/>
            <person name="Ferrante M."/>
            <person name="Fortunato A.E."/>
            <person name="Gloeckner G."/>
            <person name="Gruber A."/>
            <person name="Hipkin R."/>
            <person name="Janech M."/>
            <person name="Kroth P."/>
            <person name="Leese F."/>
            <person name="Lindquist E."/>
            <person name="Lyon B.R."/>
            <person name="Martin J."/>
            <person name="Mayer C."/>
            <person name="Parker M."/>
            <person name="Quesneville H."/>
            <person name="Raymond J."/>
            <person name="Uhlig C."/>
            <person name="Valentin K.U."/>
            <person name="Worden A.Z."/>
            <person name="Armbrust E.V."/>
            <person name="Bowler C."/>
            <person name="Green B."/>
            <person name="Moulton V."/>
            <person name="Van Oosterhout C."/>
            <person name="Grigoriev I."/>
        </authorList>
    </citation>
    <scope>NUCLEOTIDE SEQUENCE [LARGE SCALE GENOMIC DNA]</scope>
    <source>
        <strain evidence="2 3">CCMP1102</strain>
    </source>
</reference>
<dbReference type="EMBL" id="KV784375">
    <property type="protein sequence ID" value="OEU09519.1"/>
    <property type="molecule type" value="Genomic_DNA"/>
</dbReference>
<feature type="region of interest" description="Disordered" evidence="1">
    <location>
        <begin position="29"/>
        <end position="57"/>
    </location>
</feature>
<dbReference type="InterPro" id="IPR009069">
    <property type="entry name" value="Cys_alpha_HP_mot_SF"/>
</dbReference>
<name>A0A1E7EUK7_9STRA</name>
<organism evidence="2 3">
    <name type="scientific">Fragilariopsis cylindrus CCMP1102</name>
    <dbReference type="NCBI Taxonomy" id="635003"/>
    <lineage>
        <taxon>Eukaryota</taxon>
        <taxon>Sar</taxon>
        <taxon>Stramenopiles</taxon>
        <taxon>Ochrophyta</taxon>
        <taxon>Bacillariophyta</taxon>
        <taxon>Bacillariophyceae</taxon>
        <taxon>Bacillariophycidae</taxon>
        <taxon>Bacillariales</taxon>
        <taxon>Bacillariaceae</taxon>
        <taxon>Fragilariopsis</taxon>
    </lineage>
</organism>
<protein>
    <recommendedName>
        <fullName evidence="4">CHCH domain-containing protein</fullName>
    </recommendedName>
</protein>
<feature type="compositionally biased region" description="Polar residues" evidence="1">
    <location>
        <begin position="1"/>
        <end position="11"/>
    </location>
</feature>
<dbReference type="AlphaFoldDB" id="A0A1E7EUK7"/>
<dbReference type="KEGG" id="fcy:FRACYDRAFT_248371"/>
<evidence type="ECO:0008006" key="4">
    <source>
        <dbReference type="Google" id="ProtNLM"/>
    </source>
</evidence>
<keyword evidence="3" id="KW-1185">Reference proteome</keyword>
<evidence type="ECO:0000313" key="3">
    <source>
        <dbReference type="Proteomes" id="UP000095751"/>
    </source>
</evidence>
<dbReference type="PROSITE" id="PS51808">
    <property type="entry name" value="CHCH"/>
    <property type="match status" value="1"/>
</dbReference>
<sequence length="122" mass="13557">MPEQPSKSSIKNEIDPITGKAIKDKISEDLNPGVGLTHNKGRPKPAPYSSDEDDRPPYQQAATFLTKCSKENSASLNCIERNYQNRAACNDFFQAYKDCRKKENDERKAANAAAGSSGGWFW</sequence>
<evidence type="ECO:0000256" key="1">
    <source>
        <dbReference type="SAM" id="MobiDB-lite"/>
    </source>
</evidence>
<dbReference type="Proteomes" id="UP000095751">
    <property type="component" value="Unassembled WGS sequence"/>
</dbReference>
<gene>
    <name evidence="2" type="ORF">FRACYDRAFT_248371</name>
</gene>